<dbReference type="SUPFAM" id="SSF54106">
    <property type="entry name" value="LysM domain"/>
    <property type="match status" value="2"/>
</dbReference>
<evidence type="ECO:0000256" key="2">
    <source>
        <dbReference type="SAM" id="MobiDB-lite"/>
    </source>
</evidence>
<dbReference type="RefSeq" id="WP_205168098.1">
    <property type="nucleotide sequence ID" value="NZ_JAFBDZ010000001.1"/>
</dbReference>
<dbReference type="EMBL" id="JAFBDZ010000001">
    <property type="protein sequence ID" value="MBM7583875.1"/>
    <property type="molecule type" value="Genomic_DNA"/>
</dbReference>
<dbReference type="InterPro" id="IPR010611">
    <property type="entry name" value="3D_dom"/>
</dbReference>
<feature type="chain" id="PRO_5045363049" evidence="3">
    <location>
        <begin position="23"/>
        <end position="255"/>
    </location>
</feature>
<dbReference type="PANTHER" id="PTHR39160:SF6">
    <property type="entry name" value="CELL WALL-BINDING PROTEIN YOCH"/>
    <property type="match status" value="1"/>
</dbReference>
<proteinExistence type="predicted"/>
<dbReference type="CDD" id="cd22786">
    <property type="entry name" value="DPBB_YuiC-like"/>
    <property type="match status" value="1"/>
</dbReference>
<dbReference type="InterPro" id="IPR036908">
    <property type="entry name" value="RlpA-like_sf"/>
</dbReference>
<keyword evidence="1 3" id="KW-0732">Signal</keyword>
<gene>
    <name evidence="5" type="ORF">JOC86_000412</name>
</gene>
<feature type="domain" description="LysM" evidence="4">
    <location>
        <begin position="25"/>
        <end position="68"/>
    </location>
</feature>
<feature type="compositionally biased region" description="Low complexity" evidence="2">
    <location>
        <begin position="137"/>
        <end position="150"/>
    </location>
</feature>
<dbReference type="Gene3D" id="2.40.40.10">
    <property type="entry name" value="RlpA-like domain"/>
    <property type="match status" value="1"/>
</dbReference>
<dbReference type="PANTHER" id="PTHR39160">
    <property type="entry name" value="CELL WALL-BINDING PROTEIN YOCH"/>
    <property type="match status" value="1"/>
</dbReference>
<accession>A0ABS2N7W3</accession>
<evidence type="ECO:0000256" key="1">
    <source>
        <dbReference type="ARBA" id="ARBA00022729"/>
    </source>
</evidence>
<feature type="region of interest" description="Disordered" evidence="2">
    <location>
        <begin position="124"/>
        <end position="157"/>
    </location>
</feature>
<sequence>MKKSFITLATATTLTITMGASASAQQYEVQKGDTLSGISQEYGTSVENLMKWNNLSNHTIYPDQELTVSSKEFYTVKKGDTLWGISSQYGITVDSLKSWNALHTDLIHPGDELVINLDQKKAQPMKVEKQSVPTQSTEEAAPAATTTAAKETPKEETTVAKEITVEATAYTANCDGCSGTTATGVNLKENPDQKVIAVDPNVIPLGSKVYVEGYGYATAEDTGGAIQGNKIDVFIPSKDQAMDWGRRTVNVQIIK</sequence>
<dbReference type="Pfam" id="PF01476">
    <property type="entry name" value="LysM"/>
    <property type="match status" value="2"/>
</dbReference>
<evidence type="ECO:0000313" key="5">
    <source>
        <dbReference type="EMBL" id="MBM7583875.1"/>
    </source>
</evidence>
<dbReference type="CDD" id="cd00118">
    <property type="entry name" value="LysM"/>
    <property type="match status" value="2"/>
</dbReference>
<dbReference type="InterPro" id="IPR036779">
    <property type="entry name" value="LysM_dom_sf"/>
</dbReference>
<name>A0ABS2N7W3_9BACI</name>
<feature type="signal peptide" evidence="3">
    <location>
        <begin position="1"/>
        <end position="22"/>
    </location>
</feature>
<dbReference type="PROSITE" id="PS51782">
    <property type="entry name" value="LYSM"/>
    <property type="match status" value="2"/>
</dbReference>
<evidence type="ECO:0000259" key="4">
    <source>
        <dbReference type="PROSITE" id="PS51782"/>
    </source>
</evidence>
<comment type="caution">
    <text evidence="5">The sequence shown here is derived from an EMBL/GenBank/DDBJ whole genome shotgun (WGS) entry which is preliminary data.</text>
</comment>
<evidence type="ECO:0000256" key="3">
    <source>
        <dbReference type="SAM" id="SignalP"/>
    </source>
</evidence>
<reference evidence="5 6" key="1">
    <citation type="submission" date="2021-01" db="EMBL/GenBank/DDBJ databases">
        <title>Genomic Encyclopedia of Type Strains, Phase IV (KMG-IV): sequencing the most valuable type-strain genomes for metagenomic binning, comparative biology and taxonomic classification.</title>
        <authorList>
            <person name="Goeker M."/>
        </authorList>
    </citation>
    <scope>NUCLEOTIDE SEQUENCE [LARGE SCALE GENOMIC DNA]</scope>
    <source>
        <strain evidence="5 6">DSM 24834</strain>
    </source>
</reference>
<evidence type="ECO:0000313" key="6">
    <source>
        <dbReference type="Proteomes" id="UP001646157"/>
    </source>
</evidence>
<protein>
    <submittedName>
        <fullName evidence="5">3D (Asp-Asp-Asp) domain-containing protein/LysM repeat protein</fullName>
    </submittedName>
</protein>
<keyword evidence="6" id="KW-1185">Reference proteome</keyword>
<organism evidence="5 6">
    <name type="scientific">Rossellomorea pakistanensis</name>
    <dbReference type="NCBI Taxonomy" id="992288"/>
    <lineage>
        <taxon>Bacteria</taxon>
        <taxon>Bacillati</taxon>
        <taxon>Bacillota</taxon>
        <taxon>Bacilli</taxon>
        <taxon>Bacillales</taxon>
        <taxon>Bacillaceae</taxon>
        <taxon>Rossellomorea</taxon>
    </lineage>
</organism>
<dbReference type="InterPro" id="IPR018392">
    <property type="entry name" value="LysM"/>
</dbReference>
<dbReference type="Gene3D" id="3.10.350.10">
    <property type="entry name" value="LysM domain"/>
    <property type="match status" value="2"/>
</dbReference>
<dbReference type="Proteomes" id="UP001646157">
    <property type="component" value="Unassembled WGS sequence"/>
</dbReference>
<dbReference type="Pfam" id="PF06725">
    <property type="entry name" value="3D"/>
    <property type="match status" value="1"/>
</dbReference>
<dbReference type="SUPFAM" id="SSF50685">
    <property type="entry name" value="Barwin-like endoglucanases"/>
    <property type="match status" value="1"/>
</dbReference>
<dbReference type="SMART" id="SM00257">
    <property type="entry name" value="LysM"/>
    <property type="match status" value="2"/>
</dbReference>
<dbReference type="InterPro" id="IPR051933">
    <property type="entry name" value="Resuscitation_pf_RpfB"/>
</dbReference>
<feature type="domain" description="LysM" evidence="4">
    <location>
        <begin position="72"/>
        <end position="115"/>
    </location>
</feature>